<reference evidence="1" key="1">
    <citation type="submission" date="2015-07" db="EMBL/GenBank/DDBJ databases">
        <title>MeaNS - Measles Nucleotide Surveillance Program.</title>
        <authorList>
            <person name="Tran T."/>
            <person name="Druce J."/>
        </authorList>
    </citation>
    <scope>NUCLEOTIDE SEQUENCE</scope>
    <source>
        <strain evidence="1">UCB-OBI-ISO-001</strain>
        <tissue evidence="1">Gonad</tissue>
    </source>
</reference>
<dbReference type="AlphaFoldDB" id="A0A0L8HFU1"/>
<sequence>MIQHVDGLDVSMNLLVMLVLKCDNIMLNNCDSITLEQLQDCYKMSVSWHAFVAEVIRWNKWGFFFLQCTDQHCGCNDSCLVCTGQHSSLLVFVEPMKEPLCDHSVC</sequence>
<accession>A0A0L8HFU1</accession>
<evidence type="ECO:0000313" key="1">
    <source>
        <dbReference type="EMBL" id="KOF87999.1"/>
    </source>
</evidence>
<gene>
    <name evidence="1" type="ORF">OCBIM_22015749mg</name>
</gene>
<organism evidence="1">
    <name type="scientific">Octopus bimaculoides</name>
    <name type="common">California two-spotted octopus</name>
    <dbReference type="NCBI Taxonomy" id="37653"/>
    <lineage>
        <taxon>Eukaryota</taxon>
        <taxon>Metazoa</taxon>
        <taxon>Spiralia</taxon>
        <taxon>Lophotrochozoa</taxon>
        <taxon>Mollusca</taxon>
        <taxon>Cephalopoda</taxon>
        <taxon>Coleoidea</taxon>
        <taxon>Octopodiformes</taxon>
        <taxon>Octopoda</taxon>
        <taxon>Incirrata</taxon>
        <taxon>Octopodidae</taxon>
        <taxon>Octopus</taxon>
    </lineage>
</organism>
<proteinExistence type="predicted"/>
<protein>
    <submittedName>
        <fullName evidence="1">Uncharacterized protein</fullName>
    </submittedName>
</protein>
<name>A0A0L8HFU1_OCTBM</name>
<dbReference type="EMBL" id="KQ418289">
    <property type="protein sequence ID" value="KOF87999.1"/>
    <property type="molecule type" value="Genomic_DNA"/>
</dbReference>